<dbReference type="InterPro" id="IPR013785">
    <property type="entry name" value="Aldolase_TIM"/>
</dbReference>
<evidence type="ECO:0000256" key="7">
    <source>
        <dbReference type="ARBA" id="ARBA00023270"/>
    </source>
</evidence>
<proteinExistence type="inferred from homology"/>
<dbReference type="PROSITE" id="PS00160">
    <property type="entry name" value="ALDOLASE_KDPG_KHG_2"/>
    <property type="match status" value="1"/>
</dbReference>
<comment type="catalytic activity">
    <reaction evidence="1">
        <text>2-dehydro-3-deoxy-6-phospho-D-gluconate = D-glyceraldehyde 3-phosphate + pyruvate</text>
        <dbReference type="Rhea" id="RHEA:17089"/>
        <dbReference type="ChEBI" id="CHEBI:15361"/>
        <dbReference type="ChEBI" id="CHEBI:57569"/>
        <dbReference type="ChEBI" id="CHEBI:59776"/>
        <dbReference type="EC" id="4.1.2.14"/>
    </reaction>
</comment>
<keyword evidence="10" id="KW-1185">Reference proteome</keyword>
<comment type="caution">
    <text evidence="9">The sequence shown here is derived from an EMBL/GenBank/DDBJ whole genome shotgun (WGS) entry which is preliminary data.</text>
</comment>
<dbReference type="PROSITE" id="PS00159">
    <property type="entry name" value="ALDOLASE_KDPG_KHG_1"/>
    <property type="match status" value="1"/>
</dbReference>
<dbReference type="CDD" id="cd00452">
    <property type="entry name" value="KDPG_aldolase"/>
    <property type="match status" value="1"/>
</dbReference>
<protein>
    <recommendedName>
        <fullName evidence="5">2-dehydro-3-deoxy-phosphogluconate aldolase</fullName>
        <ecNumber evidence="5">4.1.2.14</ecNumber>
    </recommendedName>
</protein>
<evidence type="ECO:0000313" key="9">
    <source>
        <dbReference type="EMBL" id="ODC03013.1"/>
    </source>
</evidence>
<organism evidence="9 10">
    <name type="scientific">Terasakiispira papahanaumokuakeensis</name>
    <dbReference type="NCBI Taxonomy" id="197479"/>
    <lineage>
        <taxon>Bacteria</taxon>
        <taxon>Pseudomonadati</taxon>
        <taxon>Pseudomonadota</taxon>
        <taxon>Gammaproteobacteria</taxon>
        <taxon>Oceanospirillales</taxon>
        <taxon>Terasakiispira</taxon>
    </lineage>
</organism>
<sequence length="224" mass="24028">MHAANLVAHTQSLDHLLQMGPVIPVLTIERLEDAEPIGQALYDGGIRVLEVTLRTECALEVIGLLRQALPDIYLGAGTVLTPEQFQQAEAVGADFVVTPGTTEALYDYGQQSHIPLLPGIATASELMHGWSKGYRRFKFFPAEASGGVAMLKALAGPFPEAIFCPTGGIGTEQLAQYLSLPNVPCVGGSWLTPKDHLQAKDWGAIQLLAEQTLAVYSTAKRFSS</sequence>
<dbReference type="EMBL" id="MDTQ01000001">
    <property type="protein sequence ID" value="ODC03013.1"/>
    <property type="molecule type" value="Genomic_DNA"/>
</dbReference>
<comment type="similarity">
    <text evidence="3">Belongs to the KHG/KDPG aldolase family.</text>
</comment>
<dbReference type="Gene3D" id="3.20.20.70">
    <property type="entry name" value="Aldolase class I"/>
    <property type="match status" value="1"/>
</dbReference>
<accession>A0A1E2V7X1</accession>
<dbReference type="PANTHER" id="PTHR30246:SF1">
    <property type="entry name" value="2-DEHYDRO-3-DEOXY-6-PHOSPHOGALACTONATE ALDOLASE-RELATED"/>
    <property type="match status" value="1"/>
</dbReference>
<dbReference type="Pfam" id="PF01081">
    <property type="entry name" value="Aldolase"/>
    <property type="match status" value="1"/>
</dbReference>
<gene>
    <name evidence="9" type="ORF">BFW38_05085</name>
</gene>
<reference evidence="9 10" key="1">
    <citation type="submission" date="2016-08" db="EMBL/GenBank/DDBJ databases">
        <authorList>
            <person name="Seilhamer J.J."/>
        </authorList>
    </citation>
    <scope>NUCLEOTIDE SEQUENCE [LARGE SCALE GENOMIC DNA]</scope>
    <source>
        <strain evidence="9 10">PH27A</strain>
    </source>
</reference>
<evidence type="ECO:0000256" key="6">
    <source>
        <dbReference type="ARBA" id="ARBA00023239"/>
    </source>
</evidence>
<dbReference type="GO" id="GO:0008675">
    <property type="term" value="F:2-dehydro-3-deoxy-phosphogluconate aldolase activity"/>
    <property type="evidence" value="ECO:0007669"/>
    <property type="project" value="UniProtKB-EC"/>
</dbReference>
<dbReference type="RefSeq" id="WP_068997408.1">
    <property type="nucleotide sequence ID" value="NZ_MDTQ01000001.1"/>
</dbReference>
<dbReference type="InterPro" id="IPR031337">
    <property type="entry name" value="KDPG/KHG_AS_1"/>
</dbReference>
<keyword evidence="7" id="KW-0704">Schiff base</keyword>
<dbReference type="STRING" id="197479.BFW38_05085"/>
<dbReference type="InterPro" id="IPR000887">
    <property type="entry name" value="Aldlse_KDPG_KHG"/>
</dbReference>
<keyword evidence="6" id="KW-0456">Lyase</keyword>
<evidence type="ECO:0000256" key="8">
    <source>
        <dbReference type="ARBA" id="ARBA00023277"/>
    </source>
</evidence>
<dbReference type="SUPFAM" id="SSF51569">
    <property type="entry name" value="Aldolase"/>
    <property type="match status" value="1"/>
</dbReference>
<dbReference type="NCBIfam" id="NF004325">
    <property type="entry name" value="PRK05718.1"/>
    <property type="match status" value="1"/>
</dbReference>
<comment type="subunit">
    <text evidence="4">Homotrimer.</text>
</comment>
<dbReference type="InterPro" id="IPR031338">
    <property type="entry name" value="KDPG/KHG_AS_2"/>
</dbReference>
<dbReference type="OrthoDB" id="9805177at2"/>
<evidence type="ECO:0000256" key="1">
    <source>
        <dbReference type="ARBA" id="ARBA00000654"/>
    </source>
</evidence>
<dbReference type="Proteomes" id="UP000094291">
    <property type="component" value="Unassembled WGS sequence"/>
</dbReference>
<evidence type="ECO:0000313" key="10">
    <source>
        <dbReference type="Proteomes" id="UP000094291"/>
    </source>
</evidence>
<evidence type="ECO:0000256" key="2">
    <source>
        <dbReference type="ARBA" id="ARBA00004736"/>
    </source>
</evidence>
<evidence type="ECO:0000256" key="3">
    <source>
        <dbReference type="ARBA" id="ARBA00006906"/>
    </source>
</evidence>
<dbReference type="PANTHER" id="PTHR30246">
    <property type="entry name" value="2-KETO-3-DEOXY-6-PHOSPHOGLUCONATE ALDOLASE"/>
    <property type="match status" value="1"/>
</dbReference>
<dbReference type="EC" id="4.1.2.14" evidence="5"/>
<dbReference type="AlphaFoldDB" id="A0A1E2V7X1"/>
<evidence type="ECO:0000256" key="4">
    <source>
        <dbReference type="ARBA" id="ARBA00011233"/>
    </source>
</evidence>
<comment type="pathway">
    <text evidence="2">Carbohydrate acid metabolism; 2-dehydro-3-deoxy-D-gluconate degradation; D-glyceraldehyde 3-phosphate and pyruvate from 2-dehydro-3-deoxy-D-gluconate: step 2/2.</text>
</comment>
<evidence type="ECO:0000256" key="5">
    <source>
        <dbReference type="ARBA" id="ARBA00013063"/>
    </source>
</evidence>
<keyword evidence="8" id="KW-0119">Carbohydrate metabolism</keyword>
<name>A0A1E2V7X1_9GAMM</name>
<dbReference type="NCBIfam" id="TIGR01182">
    <property type="entry name" value="eda"/>
    <property type="match status" value="1"/>
</dbReference>